<dbReference type="VEuPathDB" id="FungiDB:GLRG_00144"/>
<dbReference type="GeneID" id="24405509"/>
<organism evidence="2">
    <name type="scientific">Colletotrichum graminicola (strain M1.001 / M2 / FGSC 10212)</name>
    <name type="common">Maize anthracnose fungus</name>
    <name type="synonym">Glomerella graminicola</name>
    <dbReference type="NCBI Taxonomy" id="645133"/>
    <lineage>
        <taxon>Eukaryota</taxon>
        <taxon>Fungi</taxon>
        <taxon>Dikarya</taxon>
        <taxon>Ascomycota</taxon>
        <taxon>Pezizomycotina</taxon>
        <taxon>Sordariomycetes</taxon>
        <taxon>Hypocreomycetidae</taxon>
        <taxon>Glomerellales</taxon>
        <taxon>Glomerellaceae</taxon>
        <taxon>Colletotrichum</taxon>
        <taxon>Colletotrichum graminicola species complex</taxon>
    </lineage>
</organism>
<sequence>MFAGVHAVRCARKMHKPLQLRSRSCLDDRQVNTMKLAPPDKWSQQREGFIFSLHPRLQQPIALLHLPVLFFPTTWGSFYTLTITTLTMLAAWYIEGKPEGGRPGCCPEAPREEGRRQREKKIAFSFAVTVEMSPRSVRGAEPMVVKNKISKALWHVYGILVI</sequence>
<dbReference type="AlphaFoldDB" id="E3Q321"/>
<dbReference type="EMBL" id="GG697331">
    <property type="protein sequence ID" value="EFQ25000.1"/>
    <property type="molecule type" value="Genomic_DNA"/>
</dbReference>
<protein>
    <submittedName>
        <fullName evidence="1">Uncharacterized protein</fullName>
    </submittedName>
</protein>
<dbReference type="RefSeq" id="XP_008089020.1">
    <property type="nucleotide sequence ID" value="XM_008090829.1"/>
</dbReference>
<dbReference type="Proteomes" id="UP000008782">
    <property type="component" value="Unassembled WGS sequence"/>
</dbReference>
<gene>
    <name evidence="1" type="ORF">GLRG_00144</name>
</gene>
<name>E3Q321_COLGM</name>
<evidence type="ECO:0000313" key="1">
    <source>
        <dbReference type="EMBL" id="EFQ25000.1"/>
    </source>
</evidence>
<accession>E3Q321</accession>
<proteinExistence type="predicted"/>
<reference evidence="2" key="1">
    <citation type="journal article" date="2012" name="Nat. Genet.">
        <title>Lifestyle transitions in plant pathogenic Colletotrichum fungi deciphered by genome and transcriptome analyses.</title>
        <authorList>
            <person name="O'Connell R.J."/>
            <person name="Thon M.R."/>
            <person name="Hacquard S."/>
            <person name="Amyotte S.G."/>
            <person name="Kleemann J."/>
            <person name="Torres M.F."/>
            <person name="Damm U."/>
            <person name="Buiate E.A."/>
            <person name="Epstein L."/>
            <person name="Alkan N."/>
            <person name="Altmueller J."/>
            <person name="Alvarado-Balderrama L."/>
            <person name="Bauser C.A."/>
            <person name="Becker C."/>
            <person name="Birren B.W."/>
            <person name="Chen Z."/>
            <person name="Choi J."/>
            <person name="Crouch J.A."/>
            <person name="Duvick J.P."/>
            <person name="Farman M.A."/>
            <person name="Gan P."/>
            <person name="Heiman D."/>
            <person name="Henrissat B."/>
            <person name="Howard R.J."/>
            <person name="Kabbage M."/>
            <person name="Koch C."/>
            <person name="Kracher B."/>
            <person name="Kubo Y."/>
            <person name="Law A.D."/>
            <person name="Lebrun M.-H."/>
            <person name="Lee Y.-H."/>
            <person name="Miyara I."/>
            <person name="Moore N."/>
            <person name="Neumann U."/>
            <person name="Nordstroem K."/>
            <person name="Panaccione D.G."/>
            <person name="Panstruga R."/>
            <person name="Place M."/>
            <person name="Proctor R.H."/>
            <person name="Prusky D."/>
            <person name="Rech G."/>
            <person name="Reinhardt R."/>
            <person name="Rollins J.A."/>
            <person name="Rounsley S."/>
            <person name="Schardl C.L."/>
            <person name="Schwartz D.C."/>
            <person name="Shenoy N."/>
            <person name="Shirasu K."/>
            <person name="Sikhakolli U.R."/>
            <person name="Stueber K."/>
            <person name="Sukno S.A."/>
            <person name="Sweigard J.A."/>
            <person name="Takano Y."/>
            <person name="Takahara H."/>
            <person name="Trail F."/>
            <person name="van der Does H.C."/>
            <person name="Voll L.M."/>
            <person name="Will I."/>
            <person name="Young S."/>
            <person name="Zeng Q."/>
            <person name="Zhang J."/>
            <person name="Zhou S."/>
            <person name="Dickman M.B."/>
            <person name="Schulze-Lefert P."/>
            <person name="Ver Loren van Themaat E."/>
            <person name="Ma L.-J."/>
            <person name="Vaillancourt L.J."/>
        </authorList>
    </citation>
    <scope>NUCLEOTIDE SEQUENCE [LARGE SCALE GENOMIC DNA]</scope>
    <source>
        <strain evidence="2">M1.001 / M2 / FGSC 10212</strain>
    </source>
</reference>
<dbReference type="HOGENOM" id="CLU_1635250_0_0_1"/>
<keyword evidence="2" id="KW-1185">Reference proteome</keyword>
<evidence type="ECO:0000313" key="2">
    <source>
        <dbReference type="Proteomes" id="UP000008782"/>
    </source>
</evidence>